<accession>A0A419ENA5</accession>
<dbReference type="EMBL" id="QZKI01000143">
    <property type="protein sequence ID" value="RJP64106.1"/>
    <property type="molecule type" value="Genomic_DNA"/>
</dbReference>
<evidence type="ECO:0000256" key="1">
    <source>
        <dbReference type="SAM" id="MobiDB-lite"/>
    </source>
</evidence>
<proteinExistence type="predicted"/>
<comment type="caution">
    <text evidence="2">The sequence shown here is derived from an EMBL/GenBank/DDBJ whole genome shotgun (WGS) entry which is preliminary data.</text>
</comment>
<dbReference type="AlphaFoldDB" id="A0A419ENA5"/>
<sequence>MIISAFISSEPPETRANSSTGARKVSTEYGKAAIKKKLPHNEKQNPFDDRYVSILAFGLKNARNMKHAN</sequence>
<name>A0A419ENA5_9BACT</name>
<evidence type="ECO:0000313" key="2">
    <source>
        <dbReference type="EMBL" id="RJP64106.1"/>
    </source>
</evidence>
<protein>
    <submittedName>
        <fullName evidence="2">Uncharacterized protein</fullName>
    </submittedName>
</protein>
<reference evidence="2 3" key="1">
    <citation type="journal article" date="2017" name="ISME J.">
        <title>Energy and carbon metabolisms in a deep terrestrial subsurface fluid microbial community.</title>
        <authorList>
            <person name="Momper L."/>
            <person name="Jungbluth S.P."/>
            <person name="Lee M.D."/>
            <person name="Amend J.P."/>
        </authorList>
    </citation>
    <scope>NUCLEOTIDE SEQUENCE [LARGE SCALE GENOMIC DNA]</scope>
    <source>
        <strain evidence="2">SURF_17</strain>
    </source>
</reference>
<organism evidence="2 3">
    <name type="scientific">Candidatus Abyssobacteria bacterium SURF_17</name>
    <dbReference type="NCBI Taxonomy" id="2093361"/>
    <lineage>
        <taxon>Bacteria</taxon>
        <taxon>Pseudomonadati</taxon>
        <taxon>Candidatus Hydrogenedentota</taxon>
        <taxon>Candidatus Abyssobacteria</taxon>
    </lineage>
</organism>
<dbReference type="Proteomes" id="UP000285961">
    <property type="component" value="Unassembled WGS sequence"/>
</dbReference>
<evidence type="ECO:0000313" key="3">
    <source>
        <dbReference type="Proteomes" id="UP000285961"/>
    </source>
</evidence>
<gene>
    <name evidence="2" type="ORF">C4532_20005</name>
</gene>
<feature type="region of interest" description="Disordered" evidence="1">
    <location>
        <begin position="1"/>
        <end position="29"/>
    </location>
</feature>